<accession>A0A9X3Z2Q5</accession>
<dbReference type="RefSeq" id="WP_271139681.1">
    <property type="nucleotide sequence ID" value="NZ_JAPYYP010000005.1"/>
</dbReference>
<evidence type="ECO:0000313" key="3">
    <source>
        <dbReference type="EMBL" id="MDA5107913.1"/>
    </source>
</evidence>
<organism evidence="3 4">
    <name type="scientific">Brevibacillus thermoruber</name>
    <dbReference type="NCBI Taxonomy" id="33942"/>
    <lineage>
        <taxon>Bacteria</taxon>
        <taxon>Bacillati</taxon>
        <taxon>Bacillota</taxon>
        <taxon>Bacilli</taxon>
        <taxon>Bacillales</taxon>
        <taxon>Paenibacillaceae</taxon>
        <taxon>Brevibacillus</taxon>
    </lineage>
</organism>
<keyword evidence="2" id="KW-0472">Membrane</keyword>
<evidence type="ECO:0000256" key="1">
    <source>
        <dbReference type="SAM" id="MobiDB-lite"/>
    </source>
</evidence>
<dbReference type="AlphaFoldDB" id="A0A9X3Z2Q5"/>
<evidence type="ECO:0000256" key="2">
    <source>
        <dbReference type="SAM" id="Phobius"/>
    </source>
</evidence>
<feature type="transmembrane region" description="Helical" evidence="2">
    <location>
        <begin position="7"/>
        <end position="26"/>
    </location>
</feature>
<feature type="region of interest" description="Disordered" evidence="1">
    <location>
        <begin position="166"/>
        <end position="185"/>
    </location>
</feature>
<keyword evidence="2" id="KW-1133">Transmembrane helix</keyword>
<keyword evidence="4" id="KW-1185">Reference proteome</keyword>
<protein>
    <submittedName>
        <fullName evidence="3">Uncharacterized protein</fullName>
    </submittedName>
</protein>
<name>A0A9X3Z2Q5_9BACL</name>
<sequence>MEKGHRYGLWFGALLLLFMGACFLFMNVRPSPEWSYLFQGSSPHWEGQFVVRPSRDGNETLYEGTIKPLTPMKISHLTYTTDLVTNQPGGTLDSPRIEEGKPLQLFVTSPGRDSIQFRAGMNSDEITRMFFRDLVYEITWNDETGQHTEKNRLDLRTTLVIRRRGENSSKTATDHPPFGSLDYLS</sequence>
<comment type="caution">
    <text evidence="3">The sequence shown here is derived from an EMBL/GenBank/DDBJ whole genome shotgun (WGS) entry which is preliminary data.</text>
</comment>
<reference evidence="3" key="1">
    <citation type="submission" date="2022-12" db="EMBL/GenBank/DDBJ databases">
        <title>Draft genome sequence of the thermophilic strain Brevibacillus thermoruber HT42, isolated from Los Humeros, Puebla, Mexico, with biotechnological potential.</title>
        <authorList>
            <person name="Lara Sanchez J."/>
            <person name="Solis Palacios R."/>
            <person name="Bustos Baena A.S."/>
            <person name="Ruz Baez A.E."/>
            <person name="Espinosa Luna G."/>
            <person name="Oliart Ros R.M."/>
        </authorList>
    </citation>
    <scope>NUCLEOTIDE SEQUENCE</scope>
    <source>
        <strain evidence="3">HT42</strain>
    </source>
</reference>
<keyword evidence="2" id="KW-0812">Transmembrane</keyword>
<dbReference type="PROSITE" id="PS51257">
    <property type="entry name" value="PROKAR_LIPOPROTEIN"/>
    <property type="match status" value="1"/>
</dbReference>
<evidence type="ECO:0000313" key="4">
    <source>
        <dbReference type="Proteomes" id="UP001151071"/>
    </source>
</evidence>
<gene>
    <name evidence="3" type="ORF">O3V59_06055</name>
</gene>
<dbReference type="Proteomes" id="UP001151071">
    <property type="component" value="Unassembled WGS sequence"/>
</dbReference>
<proteinExistence type="predicted"/>
<dbReference type="EMBL" id="JAPYYP010000005">
    <property type="protein sequence ID" value="MDA5107913.1"/>
    <property type="molecule type" value="Genomic_DNA"/>
</dbReference>